<dbReference type="EMBL" id="WTUX01000019">
    <property type="protein sequence ID" value="MZR14816.1"/>
    <property type="molecule type" value="Genomic_DNA"/>
</dbReference>
<feature type="signal peptide" evidence="2">
    <location>
        <begin position="1"/>
        <end position="25"/>
    </location>
</feature>
<evidence type="ECO:0000313" key="3">
    <source>
        <dbReference type="EMBL" id="MZR14816.1"/>
    </source>
</evidence>
<reference evidence="3 4" key="1">
    <citation type="submission" date="2019-12" db="EMBL/GenBank/DDBJ databases">
        <title>Maritimibacter sp. nov. sp. isolated from sea sand.</title>
        <authorList>
            <person name="Kim J."/>
            <person name="Jeong S.E."/>
            <person name="Jung H.S."/>
            <person name="Jeon C.O."/>
        </authorList>
    </citation>
    <scope>NUCLEOTIDE SEQUENCE [LARGE SCALE GENOMIC DNA]</scope>
    <source>
        <strain evidence="3 4">DP07</strain>
    </source>
</reference>
<sequence>MTIITKTALAAFALFTTSTTGIATAGNAGASLPACVDHVVAACNENSNHPEACADAGISACEELHGTGESAANLPSIRIFELANGRYRVVLEGKPRPARFEYEAPGRGPTPTPTGRPAR</sequence>
<evidence type="ECO:0008006" key="5">
    <source>
        <dbReference type="Google" id="ProtNLM"/>
    </source>
</evidence>
<proteinExistence type="predicted"/>
<feature type="compositionally biased region" description="Pro residues" evidence="1">
    <location>
        <begin position="108"/>
        <end position="119"/>
    </location>
</feature>
<evidence type="ECO:0000256" key="1">
    <source>
        <dbReference type="SAM" id="MobiDB-lite"/>
    </source>
</evidence>
<dbReference type="AlphaFoldDB" id="A0A845M5I7"/>
<evidence type="ECO:0000256" key="2">
    <source>
        <dbReference type="SAM" id="SignalP"/>
    </source>
</evidence>
<gene>
    <name evidence="3" type="ORF">GQE99_17480</name>
</gene>
<feature type="chain" id="PRO_5032327603" description="Cysteine rich repeat-containing protein" evidence="2">
    <location>
        <begin position="26"/>
        <end position="119"/>
    </location>
</feature>
<name>A0A845M5I7_9RHOB</name>
<organism evidence="3 4">
    <name type="scientific">Maritimibacter harenae</name>
    <dbReference type="NCBI Taxonomy" id="2606218"/>
    <lineage>
        <taxon>Bacteria</taxon>
        <taxon>Pseudomonadati</taxon>
        <taxon>Pseudomonadota</taxon>
        <taxon>Alphaproteobacteria</taxon>
        <taxon>Rhodobacterales</taxon>
        <taxon>Roseobacteraceae</taxon>
        <taxon>Maritimibacter</taxon>
    </lineage>
</organism>
<protein>
    <recommendedName>
        <fullName evidence="5">Cysteine rich repeat-containing protein</fullName>
    </recommendedName>
</protein>
<accession>A0A845M5I7</accession>
<evidence type="ECO:0000313" key="4">
    <source>
        <dbReference type="Proteomes" id="UP000467322"/>
    </source>
</evidence>
<feature type="region of interest" description="Disordered" evidence="1">
    <location>
        <begin position="98"/>
        <end position="119"/>
    </location>
</feature>
<comment type="caution">
    <text evidence="3">The sequence shown here is derived from an EMBL/GenBank/DDBJ whole genome shotgun (WGS) entry which is preliminary data.</text>
</comment>
<dbReference type="RefSeq" id="WP_161352935.1">
    <property type="nucleotide sequence ID" value="NZ_WTUX01000019.1"/>
</dbReference>
<keyword evidence="2" id="KW-0732">Signal</keyword>
<dbReference type="Proteomes" id="UP000467322">
    <property type="component" value="Unassembled WGS sequence"/>
</dbReference>
<keyword evidence="4" id="KW-1185">Reference proteome</keyword>